<dbReference type="Gramene" id="TraesLAC1A03G00069460.1">
    <property type="protein sequence ID" value="TraesLAC1A03G00069460.1"/>
    <property type="gene ID" value="TraesLAC1A03G00069460"/>
</dbReference>
<feature type="compositionally biased region" description="Basic and acidic residues" evidence="1">
    <location>
        <begin position="83"/>
        <end position="92"/>
    </location>
</feature>
<dbReference type="Gramene" id="TraesJAG1A03G00067090.1">
    <property type="protein sequence ID" value="TraesJAG1A03G00067090.1"/>
    <property type="gene ID" value="TraesJAG1A03G00067090"/>
</dbReference>
<dbReference type="Gramene" id="TraesSTA1A03G00067330.1">
    <property type="protein sequence ID" value="TraesSTA1A03G00067330.1"/>
    <property type="gene ID" value="TraesSTA1A03G00067330"/>
</dbReference>
<dbReference type="Gramene" id="TraesCAD_scaffold_019227_01G000100.1">
    <property type="protein sequence ID" value="TraesCAD_scaffold_019227_01G000100.1"/>
    <property type="gene ID" value="TraesCAD_scaffold_019227_01G000100"/>
</dbReference>
<evidence type="ECO:0000256" key="1">
    <source>
        <dbReference type="SAM" id="MobiDB-lite"/>
    </source>
</evidence>
<evidence type="ECO:0000313" key="2">
    <source>
        <dbReference type="EnsemblPlants" id="TraesCS1A02G138900.1"/>
    </source>
</evidence>
<feature type="region of interest" description="Disordered" evidence="1">
    <location>
        <begin position="1"/>
        <end position="30"/>
    </location>
</feature>
<reference evidence="2" key="2">
    <citation type="submission" date="2018-10" db="UniProtKB">
        <authorList>
            <consortium name="EnsemblPlants"/>
        </authorList>
    </citation>
    <scope>IDENTIFICATION</scope>
</reference>
<dbReference type="OMA" id="VGGCTMA"/>
<dbReference type="Gramene" id="TraesSYM1A03G00069550.1">
    <property type="protein sequence ID" value="TraesSYM1A03G00069550.1"/>
    <property type="gene ID" value="TraesSYM1A03G00069550"/>
</dbReference>
<dbReference type="Gramene" id="TraesWEE_scaffold_000523_01G000100.1">
    <property type="protein sequence ID" value="TraesWEE_scaffold_000523_01G000100.1"/>
    <property type="gene ID" value="TraesWEE_scaffold_000523_01G000100"/>
</dbReference>
<dbReference type="AlphaFoldDB" id="A0A3B5XYN0"/>
<dbReference type="Gramene" id="TraesCLE_scaffold_004706_01G000100.1">
    <property type="protein sequence ID" value="TraesCLE_scaffold_004706_01G000100.1"/>
    <property type="gene ID" value="TraesCLE_scaffold_004706_01G000100"/>
</dbReference>
<protein>
    <submittedName>
        <fullName evidence="2">Uncharacterized protein</fullName>
    </submittedName>
</protein>
<dbReference type="Gramene" id="TraesCS1A02G138900.1">
    <property type="protein sequence ID" value="TraesCS1A02G138900.1"/>
    <property type="gene ID" value="TraesCS1A02G138900"/>
</dbReference>
<sequence>MATTAAGELAEVDPEVEEDGGTRGGGLGFGRGAGRLVGRAGVRMAAAWPSMVVGGCTMATEPLMNRGHHDEVVILSSGSSSSYERDKRENSGRTHLTKLGI</sequence>
<dbReference type="Gramene" id="TraesARI1A03G00068750.1">
    <property type="protein sequence ID" value="TraesARI1A03G00068750.1"/>
    <property type="gene ID" value="TraesARI1A03G00068750"/>
</dbReference>
<evidence type="ECO:0000313" key="3">
    <source>
        <dbReference type="Proteomes" id="UP000019116"/>
    </source>
</evidence>
<dbReference type="Gramene" id="TraesNOR1A03G00067760.1">
    <property type="protein sequence ID" value="TraesNOR1A03G00067760.1"/>
    <property type="gene ID" value="TraesNOR1A03G00067760"/>
</dbReference>
<proteinExistence type="predicted"/>
<dbReference type="Proteomes" id="UP000019116">
    <property type="component" value="Chromosome 1A"/>
</dbReference>
<name>A0A3B5XYN0_WHEAT</name>
<feature type="compositionally biased region" description="Acidic residues" evidence="1">
    <location>
        <begin position="10"/>
        <end position="19"/>
    </location>
</feature>
<keyword evidence="3" id="KW-1185">Reference proteome</keyword>
<accession>A0A3B5XYN0</accession>
<reference evidence="2" key="1">
    <citation type="submission" date="2018-08" db="EMBL/GenBank/DDBJ databases">
        <authorList>
            <person name="Rossello M."/>
        </authorList>
    </citation>
    <scope>NUCLEOTIDE SEQUENCE [LARGE SCALE GENOMIC DNA]</scope>
    <source>
        <strain evidence="2">cv. Chinese Spring</strain>
    </source>
</reference>
<dbReference type="Gramene" id="TraesLDM1A03G00066810.1">
    <property type="protein sequence ID" value="TraesLDM1A03G00066810.1"/>
    <property type="gene ID" value="TraesLDM1A03G00066810"/>
</dbReference>
<dbReference type="Gramene" id="TraesCS1A03G0370800.1">
    <property type="protein sequence ID" value="TraesCS1A03G0370800.1.CDS"/>
    <property type="gene ID" value="TraesCS1A03G0370800"/>
</dbReference>
<feature type="region of interest" description="Disordered" evidence="1">
    <location>
        <begin position="77"/>
        <end position="101"/>
    </location>
</feature>
<organism evidence="2">
    <name type="scientific">Triticum aestivum</name>
    <name type="common">Wheat</name>
    <dbReference type="NCBI Taxonomy" id="4565"/>
    <lineage>
        <taxon>Eukaryota</taxon>
        <taxon>Viridiplantae</taxon>
        <taxon>Streptophyta</taxon>
        <taxon>Embryophyta</taxon>
        <taxon>Tracheophyta</taxon>
        <taxon>Spermatophyta</taxon>
        <taxon>Magnoliopsida</taxon>
        <taxon>Liliopsida</taxon>
        <taxon>Poales</taxon>
        <taxon>Poaceae</taxon>
        <taxon>BOP clade</taxon>
        <taxon>Pooideae</taxon>
        <taxon>Triticodae</taxon>
        <taxon>Triticeae</taxon>
        <taxon>Triticinae</taxon>
        <taxon>Triticum</taxon>
    </lineage>
</organism>
<dbReference type="Gramene" id="TraesROB_scaffold_006180_01G000100.1">
    <property type="protein sequence ID" value="TraesROB_scaffold_006180_01G000100.1"/>
    <property type="gene ID" value="TraesROB_scaffold_006180_01G000100"/>
</dbReference>
<dbReference type="Gramene" id="TraesJUL1A03G00066510.1">
    <property type="protein sequence ID" value="TraesJUL1A03G00066510.1"/>
    <property type="gene ID" value="TraesJUL1A03G00066510"/>
</dbReference>
<dbReference type="Gramene" id="TraesMAC1A03G00068260.1">
    <property type="protein sequence ID" value="TraesMAC1A03G00068260.1"/>
    <property type="gene ID" value="TraesMAC1A03G00068260"/>
</dbReference>
<dbReference type="EnsemblPlants" id="TraesCS1A02G138900.1">
    <property type="protein sequence ID" value="TraesCS1A02G138900.1"/>
    <property type="gene ID" value="TraesCS1A02G138900"/>
</dbReference>